<dbReference type="EMBL" id="JAWDGP010007343">
    <property type="protein sequence ID" value="KAK3724563.1"/>
    <property type="molecule type" value="Genomic_DNA"/>
</dbReference>
<protein>
    <submittedName>
        <fullName evidence="1">Uncharacterized protein</fullName>
    </submittedName>
</protein>
<proteinExistence type="predicted"/>
<reference evidence="1" key="1">
    <citation type="journal article" date="2023" name="G3 (Bethesda)">
        <title>A reference genome for the long-term kleptoplast-retaining sea slug Elysia crispata morphotype clarki.</title>
        <authorList>
            <person name="Eastman K.E."/>
            <person name="Pendleton A.L."/>
            <person name="Shaikh M.A."/>
            <person name="Suttiyut T."/>
            <person name="Ogas R."/>
            <person name="Tomko P."/>
            <person name="Gavelis G."/>
            <person name="Widhalm J.R."/>
            <person name="Wisecaver J.H."/>
        </authorList>
    </citation>
    <scope>NUCLEOTIDE SEQUENCE</scope>
    <source>
        <strain evidence="1">ECLA1</strain>
    </source>
</reference>
<organism evidence="1 2">
    <name type="scientific">Elysia crispata</name>
    <name type="common">lettuce slug</name>
    <dbReference type="NCBI Taxonomy" id="231223"/>
    <lineage>
        <taxon>Eukaryota</taxon>
        <taxon>Metazoa</taxon>
        <taxon>Spiralia</taxon>
        <taxon>Lophotrochozoa</taxon>
        <taxon>Mollusca</taxon>
        <taxon>Gastropoda</taxon>
        <taxon>Heterobranchia</taxon>
        <taxon>Euthyneura</taxon>
        <taxon>Panpulmonata</taxon>
        <taxon>Sacoglossa</taxon>
        <taxon>Placobranchoidea</taxon>
        <taxon>Plakobranchidae</taxon>
        <taxon>Elysia</taxon>
    </lineage>
</organism>
<evidence type="ECO:0000313" key="1">
    <source>
        <dbReference type="EMBL" id="KAK3724563.1"/>
    </source>
</evidence>
<evidence type="ECO:0000313" key="2">
    <source>
        <dbReference type="Proteomes" id="UP001283361"/>
    </source>
</evidence>
<comment type="caution">
    <text evidence="1">The sequence shown here is derived from an EMBL/GenBank/DDBJ whole genome shotgun (WGS) entry which is preliminary data.</text>
</comment>
<gene>
    <name evidence="1" type="ORF">RRG08_036541</name>
</gene>
<accession>A0AAE1CNZ0</accession>
<name>A0AAE1CNZ0_9GAST</name>
<sequence length="224" mass="24608">MVLLYYSMFDPGMTSLKGQGQIVRRRPIDISIGMSHGEQMCETQLKSHDTPDLCVSTVEAQHNGTKITAASALKTGAGHTCTFIDLLIAIGPFPESTLQLNSDRLFFSTPDATLLDVAPYTMKSALFCASLVIQPSRILREVGRSKMVWAKTLQSLHTSFSISLPRNRVTLVILVSTYRHTIEAVKTGRPDFFVSIEVVSACGIKTSPHHKRRVVKEAAAEESS</sequence>
<dbReference type="AlphaFoldDB" id="A0AAE1CNZ0"/>
<keyword evidence="2" id="KW-1185">Reference proteome</keyword>
<dbReference type="Proteomes" id="UP001283361">
    <property type="component" value="Unassembled WGS sequence"/>
</dbReference>